<accession>G7VRM3</accession>
<evidence type="ECO:0008006" key="3">
    <source>
        <dbReference type="Google" id="ProtNLM"/>
    </source>
</evidence>
<dbReference type="OrthoDB" id="2678857at2"/>
<reference key="2">
    <citation type="submission" date="2011-11" db="EMBL/GenBank/DDBJ databases">
        <authorList>
            <person name="Shin S.H."/>
            <person name="Kim S."/>
            <person name="Kim J.Y."/>
        </authorList>
    </citation>
    <scope>NUCLEOTIDE SEQUENCE</scope>
    <source>
        <strain>HPL-003</strain>
    </source>
</reference>
<gene>
    <name evidence="1" type="ordered locus">HPL003_26640</name>
</gene>
<proteinExistence type="predicted"/>
<evidence type="ECO:0000313" key="1">
    <source>
        <dbReference type="EMBL" id="AET62042.1"/>
    </source>
</evidence>
<name>G7VRM3_PAETH</name>
<dbReference type="EMBL" id="CP003107">
    <property type="protein sequence ID" value="AET62042.1"/>
    <property type="molecule type" value="Genomic_DNA"/>
</dbReference>
<dbReference type="HOGENOM" id="CLU_150014_0_0_9"/>
<sequence>MVGPSLRQLHAHHAIHQGGLSGALDKTREVEELLRAKEFNVALQAADHLIEYWETRILSHADAEEEGFYQEKVANKPELQEAVVKLTRDHDLLRIIVKELKSGIREVGLTPEVLQQFHALLVVNAIHSREEERLLFEETSRSQE</sequence>
<protein>
    <recommendedName>
        <fullName evidence="3">Hemerythrin-like domain-containing protein</fullName>
    </recommendedName>
</protein>
<dbReference type="AlphaFoldDB" id="G7VRM3"/>
<dbReference type="KEGG" id="pta:HPL003_26640"/>
<dbReference type="Gene3D" id="1.20.120.520">
    <property type="entry name" value="nmb1532 protein domain like"/>
    <property type="match status" value="1"/>
</dbReference>
<organism evidence="1 2">
    <name type="scientific">Paenibacillus terrae (strain HPL-003)</name>
    <dbReference type="NCBI Taxonomy" id="985665"/>
    <lineage>
        <taxon>Bacteria</taxon>
        <taxon>Bacillati</taxon>
        <taxon>Bacillota</taxon>
        <taxon>Bacilli</taxon>
        <taxon>Bacillales</taxon>
        <taxon>Paenibacillaceae</taxon>
        <taxon>Paenibacillus</taxon>
    </lineage>
</organism>
<dbReference type="RefSeq" id="WP_014282722.1">
    <property type="nucleotide sequence ID" value="NC_016641.1"/>
</dbReference>
<reference evidence="2" key="1">
    <citation type="submission" date="2011-11" db="EMBL/GenBank/DDBJ databases">
        <title>Complete sequence of Paenibacillus terrae HPL-003.</title>
        <authorList>
            <person name="Shin S.H."/>
            <person name="Kim S."/>
            <person name="Kim J.Y."/>
        </authorList>
    </citation>
    <scope>NUCLEOTIDE SEQUENCE [LARGE SCALE GENOMIC DNA]</scope>
    <source>
        <strain evidence="2">HPL-003</strain>
    </source>
</reference>
<dbReference type="eggNOG" id="ENOG502ZP0Z">
    <property type="taxonomic scope" value="Bacteria"/>
</dbReference>
<dbReference type="Proteomes" id="UP000005876">
    <property type="component" value="Chromosome"/>
</dbReference>
<dbReference type="STRING" id="985665.HPL003_26640"/>
<evidence type="ECO:0000313" key="2">
    <source>
        <dbReference type="Proteomes" id="UP000005876"/>
    </source>
</evidence>
<reference evidence="1 2" key="3">
    <citation type="journal article" date="2012" name="J. Bacteriol.">
        <title>Genome Sequence of Paenibacillus terrae HPL-003, a Xylanase-Producing Bacterium Isolated from Soil Found in Forest Residue.</title>
        <authorList>
            <person name="Shin S.H."/>
            <person name="Kim S."/>
            <person name="Kim J.Y."/>
            <person name="Song H.Y."/>
            <person name="Cho S.J."/>
            <person name="Kim D.R."/>
            <person name="Lee K.I."/>
            <person name="Lim H.K."/>
            <person name="Park N.J."/>
            <person name="Hwang I.T."/>
            <person name="Yang K.S."/>
        </authorList>
    </citation>
    <scope>NUCLEOTIDE SEQUENCE [LARGE SCALE GENOMIC DNA]</scope>
    <source>
        <strain evidence="1 2">HPL-003</strain>
    </source>
</reference>